<dbReference type="OrthoDB" id="5194372at2"/>
<accession>A0A4R5K9W0</accession>
<gene>
    <name evidence="1" type="ORF">E1809_19910</name>
</gene>
<sequence>MRERRLCTAPYREGSRLRSSRAWAGHRDRSTPGQILASDQHLRTGKRFFIGDRHQSGTGSVTISFPNQFETHNRTAEIKFDTPIDFGLLAAPETRYEIASQLISDRAVLTVSSATSTVRPGTEIEYHEVIVKVPVRVGGRDYIYPVVTWVDHEYSLVRGYLLGFNKRFSTQMSGDFSFSSTDMDICFSGGTRQACEPHDRGELLQLPFLVDAHFMIDGDLSRNRLGILDVSEYQLTACGRVVDVESSCTILGHTGQLGDVFETEDTFQLNGVISVEL</sequence>
<dbReference type="AlphaFoldDB" id="A0A4R5K9W0"/>
<dbReference type="GO" id="GO:0016829">
    <property type="term" value="F:lyase activity"/>
    <property type="evidence" value="ECO:0007669"/>
    <property type="project" value="InterPro"/>
</dbReference>
<dbReference type="EMBL" id="SMRU01000027">
    <property type="protein sequence ID" value="TDF91786.1"/>
    <property type="molecule type" value="Genomic_DNA"/>
</dbReference>
<dbReference type="InterPro" id="IPR023375">
    <property type="entry name" value="ADC_dom_sf"/>
</dbReference>
<dbReference type="InterPro" id="IPR010451">
    <property type="entry name" value="Acetoacetate_decarboxylase"/>
</dbReference>
<dbReference type="SUPFAM" id="SSF160104">
    <property type="entry name" value="Acetoacetate decarboxylase-like"/>
    <property type="match status" value="1"/>
</dbReference>
<dbReference type="Proteomes" id="UP000295511">
    <property type="component" value="Unassembled WGS sequence"/>
</dbReference>
<evidence type="ECO:0000313" key="1">
    <source>
        <dbReference type="EMBL" id="TDF91786.1"/>
    </source>
</evidence>
<dbReference type="Gene3D" id="2.40.400.10">
    <property type="entry name" value="Acetoacetate decarboxylase-like"/>
    <property type="match status" value="1"/>
</dbReference>
<keyword evidence="2" id="KW-1185">Reference proteome</keyword>
<comment type="caution">
    <text evidence="1">The sequence shown here is derived from an EMBL/GenBank/DDBJ whole genome shotgun (WGS) entry which is preliminary data.</text>
</comment>
<protein>
    <submittedName>
        <fullName evidence="1">Uncharacterized protein</fullName>
    </submittedName>
</protein>
<proteinExistence type="predicted"/>
<dbReference type="Pfam" id="PF06314">
    <property type="entry name" value="ADC"/>
    <property type="match status" value="1"/>
</dbReference>
<organism evidence="1 2">
    <name type="scientific">Arthrobacter terricola</name>
    <dbReference type="NCBI Taxonomy" id="2547396"/>
    <lineage>
        <taxon>Bacteria</taxon>
        <taxon>Bacillati</taxon>
        <taxon>Actinomycetota</taxon>
        <taxon>Actinomycetes</taxon>
        <taxon>Micrococcales</taxon>
        <taxon>Micrococcaceae</taxon>
        <taxon>Arthrobacter</taxon>
    </lineage>
</organism>
<evidence type="ECO:0000313" key="2">
    <source>
        <dbReference type="Proteomes" id="UP000295511"/>
    </source>
</evidence>
<name>A0A4R5K9W0_9MICC</name>
<reference evidence="1 2" key="1">
    <citation type="submission" date="2019-03" db="EMBL/GenBank/DDBJ databases">
        <title>Whole genome sequence of Arthrobacter sp JH1-1.</title>
        <authorList>
            <person name="Trinh H.N."/>
        </authorList>
    </citation>
    <scope>NUCLEOTIDE SEQUENCE [LARGE SCALE GENOMIC DNA]</scope>
    <source>
        <strain evidence="1 2">JH1-1</strain>
    </source>
</reference>